<dbReference type="InterPro" id="IPR036388">
    <property type="entry name" value="WH-like_DNA-bd_sf"/>
</dbReference>
<proteinExistence type="predicted"/>
<dbReference type="AlphaFoldDB" id="A0A085MTI4"/>
<accession>A0A085MTI4</accession>
<reference evidence="1" key="1">
    <citation type="journal article" date="2014" name="Nat. Genet.">
        <title>Genome and transcriptome of the porcine whipworm Trichuris suis.</title>
        <authorList>
            <person name="Jex A.R."/>
            <person name="Nejsum P."/>
            <person name="Schwarz E.M."/>
            <person name="Hu L."/>
            <person name="Young N.D."/>
            <person name="Hall R.S."/>
            <person name="Korhonen P.K."/>
            <person name="Liao S."/>
            <person name="Thamsborg S."/>
            <person name="Xia J."/>
            <person name="Xu P."/>
            <person name="Wang S."/>
            <person name="Scheerlinck J.P."/>
            <person name="Hofmann A."/>
            <person name="Sternberg P.W."/>
            <person name="Wang J."/>
            <person name="Gasser R.B."/>
        </authorList>
    </citation>
    <scope>NUCLEOTIDE SEQUENCE [LARGE SCALE GENOMIC DNA]</scope>
    <source>
        <strain evidence="1">DCEP-RM93F</strain>
    </source>
</reference>
<dbReference type="EMBL" id="KL367662">
    <property type="protein sequence ID" value="KFD60530.1"/>
    <property type="molecule type" value="Genomic_DNA"/>
</dbReference>
<gene>
    <name evidence="1" type="ORF">M514_27277</name>
</gene>
<dbReference type="Proteomes" id="UP000030758">
    <property type="component" value="Unassembled WGS sequence"/>
</dbReference>
<protein>
    <submittedName>
        <fullName evidence="1">Uncharacterized protein</fullName>
    </submittedName>
</protein>
<dbReference type="Gene3D" id="1.10.10.10">
    <property type="entry name" value="Winged helix-like DNA-binding domain superfamily/Winged helix DNA-binding domain"/>
    <property type="match status" value="1"/>
</dbReference>
<evidence type="ECO:0000313" key="1">
    <source>
        <dbReference type="EMBL" id="KFD60530.1"/>
    </source>
</evidence>
<organism evidence="1">
    <name type="scientific">Trichuris suis</name>
    <name type="common">pig whipworm</name>
    <dbReference type="NCBI Taxonomy" id="68888"/>
    <lineage>
        <taxon>Eukaryota</taxon>
        <taxon>Metazoa</taxon>
        <taxon>Ecdysozoa</taxon>
        <taxon>Nematoda</taxon>
        <taxon>Enoplea</taxon>
        <taxon>Dorylaimia</taxon>
        <taxon>Trichinellida</taxon>
        <taxon>Trichuridae</taxon>
        <taxon>Trichuris</taxon>
    </lineage>
</organism>
<feature type="non-terminal residue" evidence="1">
    <location>
        <position position="1"/>
    </location>
</feature>
<feature type="non-terminal residue" evidence="1">
    <location>
        <position position="70"/>
    </location>
</feature>
<name>A0A085MTI4_9BILA</name>
<sequence>GKGVTASECQCGIRTGEIDIYDRSRSGRPKESDNGDLRALLDQNSAASSQELAKALGARASTVSSQLRAM</sequence>